<feature type="domain" description="VWFA" evidence="6">
    <location>
        <begin position="1309"/>
        <end position="1496"/>
    </location>
</feature>
<dbReference type="InterPro" id="IPR000571">
    <property type="entry name" value="Znf_CCCH"/>
</dbReference>
<dbReference type="InterPro" id="IPR036465">
    <property type="entry name" value="vWFA_dom_sf"/>
</dbReference>
<dbReference type="PROSITE" id="PS50103">
    <property type="entry name" value="ZF_C3H1"/>
    <property type="match status" value="1"/>
</dbReference>
<feature type="region of interest" description="Disordered" evidence="3">
    <location>
        <begin position="902"/>
        <end position="926"/>
    </location>
</feature>
<dbReference type="SUPFAM" id="SSF53300">
    <property type="entry name" value="vWA-like"/>
    <property type="match status" value="1"/>
</dbReference>
<dbReference type="PANTHER" id="PTHR24067">
    <property type="entry name" value="UBIQUITIN-CONJUGATING ENZYME E2"/>
    <property type="match status" value="1"/>
</dbReference>
<dbReference type="Gene3D" id="3.10.110.10">
    <property type="entry name" value="Ubiquitin Conjugating Enzyme"/>
    <property type="match status" value="1"/>
</dbReference>
<dbReference type="InterPro" id="IPR002035">
    <property type="entry name" value="VWF_A"/>
</dbReference>
<name>A0A0D0AWR1_9AGAR</name>
<feature type="compositionally biased region" description="Basic and acidic residues" evidence="3">
    <location>
        <begin position="905"/>
        <end position="926"/>
    </location>
</feature>
<dbReference type="CDD" id="cd00198">
    <property type="entry name" value="vWFA"/>
    <property type="match status" value="1"/>
</dbReference>
<dbReference type="PROSITE" id="PS50127">
    <property type="entry name" value="UBC_2"/>
    <property type="match status" value="1"/>
</dbReference>
<reference evidence="7 8" key="1">
    <citation type="submission" date="2014-04" db="EMBL/GenBank/DDBJ databases">
        <title>Evolutionary Origins and Diversification of the Mycorrhizal Mutualists.</title>
        <authorList>
            <consortium name="DOE Joint Genome Institute"/>
            <consortium name="Mycorrhizal Genomics Consortium"/>
            <person name="Kohler A."/>
            <person name="Kuo A."/>
            <person name="Nagy L.G."/>
            <person name="Floudas D."/>
            <person name="Copeland A."/>
            <person name="Barry K.W."/>
            <person name="Cichocki N."/>
            <person name="Veneault-Fourrey C."/>
            <person name="LaButti K."/>
            <person name="Lindquist E.A."/>
            <person name="Lipzen A."/>
            <person name="Lundell T."/>
            <person name="Morin E."/>
            <person name="Murat C."/>
            <person name="Riley R."/>
            <person name="Ohm R."/>
            <person name="Sun H."/>
            <person name="Tunlid A."/>
            <person name="Henrissat B."/>
            <person name="Grigoriev I.V."/>
            <person name="Hibbett D.S."/>
            <person name="Martin F."/>
        </authorList>
    </citation>
    <scope>NUCLEOTIDE SEQUENCE [LARGE SCALE GENOMIC DNA]</scope>
    <source>
        <strain evidence="7 8">FD-317 M1</strain>
    </source>
</reference>
<dbReference type="Pfam" id="PF13519">
    <property type="entry name" value="VWA_2"/>
    <property type="match status" value="1"/>
</dbReference>
<organism evidence="7 8">
    <name type="scientific">Collybiopsis luxurians FD-317 M1</name>
    <dbReference type="NCBI Taxonomy" id="944289"/>
    <lineage>
        <taxon>Eukaryota</taxon>
        <taxon>Fungi</taxon>
        <taxon>Dikarya</taxon>
        <taxon>Basidiomycota</taxon>
        <taxon>Agaricomycotina</taxon>
        <taxon>Agaricomycetes</taxon>
        <taxon>Agaricomycetidae</taxon>
        <taxon>Agaricales</taxon>
        <taxon>Marasmiineae</taxon>
        <taxon>Omphalotaceae</taxon>
        <taxon>Collybiopsis</taxon>
        <taxon>Collybiopsis luxurians</taxon>
    </lineage>
</organism>
<evidence type="ECO:0000259" key="5">
    <source>
        <dbReference type="PROSITE" id="PS50127"/>
    </source>
</evidence>
<protein>
    <recommendedName>
        <fullName evidence="9">UBC core domain-containing protein</fullName>
    </recommendedName>
</protein>
<dbReference type="InterPro" id="IPR016135">
    <property type="entry name" value="UBQ-conjugating_enzyme/RWD"/>
</dbReference>
<accession>A0A0D0AWR1</accession>
<feature type="domain" description="C3H1-type" evidence="4">
    <location>
        <begin position="233"/>
        <end position="261"/>
    </location>
</feature>
<feature type="zinc finger region" description="C3H1-type" evidence="2">
    <location>
        <begin position="233"/>
        <end position="261"/>
    </location>
</feature>
<keyword evidence="2" id="KW-0479">Metal-binding</keyword>
<dbReference type="Proteomes" id="UP000053593">
    <property type="component" value="Unassembled WGS sequence"/>
</dbReference>
<dbReference type="InterPro" id="IPR050113">
    <property type="entry name" value="Ub_conjugating_enzyme"/>
</dbReference>
<dbReference type="Gene3D" id="3.40.50.410">
    <property type="entry name" value="von Willebrand factor, type A domain"/>
    <property type="match status" value="1"/>
</dbReference>
<sequence>MLKALKEFYTGTPTAEVRSTTLRRVLVALEVGDGCELASKKKRNTAISLLNTATNAELAEEVAKTFNIDKDSLCLEVNGRFELRPQDSIMSISDDEIVTARIIASNAPSEQQHSLKPTPSESTAHTPINVSDETQDGRQILFVTPELARRCANAHPTDAGEPTNDFGILAFKGARVSSQVTLHSLKLEASQALGFKLEAESASLDAEKCSKCKDSIEETCACATVTEITTHGLLSSMHCRLSIDGSPCAHGTRCPYSHDAIALDSTKPPHCSICEGALGFPCKLCESVGVDPAEQVYCPLVSNAGCGHLHHAHCLGLHLQVDSTRSLTSKPVACPSGCPLAQFPFEQRIFGLRLPHVILVWDGPTEQKIIYIPIPEHLYPSPPCSKAFKIDVSAIVTIVREHLIAQEIVVPECGLTISVPRRDPTTGMVLMTETTLVTVCAASCHGSGAAGRFQLFTPAPGYKPKHGPSATGAKPVDTQTELYSTIDFHTSRVPVFSTCDCATLGDLQLVTPGCTSAEPLVLYVVQRTAAKGEAAALPKTGKATFLNNPAWYPDGIKQTSRGIASLLSSLYVMAEAIAHGENCTQTTGNVLAMLYMVSRFPPAVRSVALIIKNKTLLPEEQAALASAMYHALKAFSYEGPSAIVNNVERTFEASRILLGWIMSASNPISLGSRDPAIEEISLLCASSGNRLRDPVRWGTYISERSFAMLHIPGALLYRPSSSHYTGDVQNFQPVDLDSDSVICQAVNAGKYLPSQTSLAVLHADRIGNAPSSCAIRIEVAGRDFNQSIRQANGTELVIRGPLDLKAPAIVAPQLVLDSDGFIAVFTGRGCGSTRDVNFFRPTASGDTEVDINDVANALDKIIPSRKAEKTWEIDTYSGVGAPTRDPEEAIVICLDLSQSMNQRSGVEDSHTLKMQEKRSSREEEDKRIKDLTSEMTDDELRNGACSLLDDNLDWSALVALRSYCQFRKSRNDYLDEDGDLSPAALRALIDELEAIARRDIITADTDEIGVAFTKHAAFVKICTEVPEFVQDYLSDAINDTDIDGEAIIGTEPFVIPRKFIDPKTGNILDDPCQPRQAPYGVFVSNSSLSWFDDLSYWPNGLFVQQQRSKKQLKFAISKWISGQDLLPRRGGSGQTLELTLDHNGKATSWQLSPTTTTRTLYSLVNRAVGATYSYFSLKRSDTFAWRVISDSESVTLSSAGLIDGHRIQIIHARPHIRTPFILSFESNATQVVLPSDATLLALFGFHHSYAFSLSKTTLWHGLRAVGDGSRVGRPFSAALSGTGSGASKLSSFLTSREQKLSCGPVHIPSSTVEESRYLTRLHLLTELFNVFLNRACSFDTTVPLVLGLVTFSNRANITQPLTPLFEKFREELGQVKAGGDTAVYDALDLARSMLVEYRTDIPNLRRRIIMVSDGQDTSSKESPLEVLAALQRNKITVDSVQVGPTVDAALHGISVVTGGYRFCPRTSLSDALSIFDLETVLSSGERPTPTIVMAPVRSLFSLISFYGNTSRYPVDVVTLDQFPKRAEHAKLFNKVKPLDLITNRPGRMRDDRLKRIMLEIHDLMKKTPDYMDIYVDESDITFLRIVMEAPKDEGCLYRNGVYFLTCDFPEGYPRDPPHIRFVNFIMHPNVSKQGKVCIAELGRLWSSDTKMETALQLVYQIFTHPDLENPLETQASMRYYDDNGEYAFAVAKAVSTHASKTRAEWRAELED</sequence>
<evidence type="ECO:0008006" key="9">
    <source>
        <dbReference type="Google" id="ProtNLM"/>
    </source>
</evidence>
<dbReference type="Pfam" id="PF00179">
    <property type="entry name" value="UQ_con"/>
    <property type="match status" value="1"/>
</dbReference>
<evidence type="ECO:0000259" key="6">
    <source>
        <dbReference type="PROSITE" id="PS50234"/>
    </source>
</evidence>
<dbReference type="InterPro" id="IPR000608">
    <property type="entry name" value="UBC"/>
</dbReference>
<evidence type="ECO:0000259" key="4">
    <source>
        <dbReference type="PROSITE" id="PS50103"/>
    </source>
</evidence>
<feature type="region of interest" description="Disordered" evidence="3">
    <location>
        <begin position="106"/>
        <end position="135"/>
    </location>
</feature>
<keyword evidence="8" id="KW-1185">Reference proteome</keyword>
<keyword evidence="2" id="KW-0862">Zinc</keyword>
<evidence type="ECO:0000256" key="2">
    <source>
        <dbReference type="PROSITE-ProRule" id="PRU00723"/>
    </source>
</evidence>
<feature type="compositionally biased region" description="Polar residues" evidence="3">
    <location>
        <begin position="106"/>
        <end position="132"/>
    </location>
</feature>
<evidence type="ECO:0000313" key="7">
    <source>
        <dbReference type="EMBL" id="KIK54985.1"/>
    </source>
</evidence>
<dbReference type="EMBL" id="KN834810">
    <property type="protein sequence ID" value="KIK54985.1"/>
    <property type="molecule type" value="Genomic_DNA"/>
</dbReference>
<dbReference type="GO" id="GO:0008270">
    <property type="term" value="F:zinc ion binding"/>
    <property type="evidence" value="ECO:0007669"/>
    <property type="project" value="UniProtKB-KW"/>
</dbReference>
<keyword evidence="2" id="KW-0863">Zinc-finger</keyword>
<evidence type="ECO:0000256" key="3">
    <source>
        <dbReference type="SAM" id="MobiDB-lite"/>
    </source>
</evidence>
<dbReference type="SMART" id="SM00212">
    <property type="entry name" value="UBCc"/>
    <property type="match status" value="1"/>
</dbReference>
<dbReference type="PROSITE" id="PS50234">
    <property type="entry name" value="VWFA"/>
    <property type="match status" value="1"/>
</dbReference>
<dbReference type="SUPFAM" id="SSF54495">
    <property type="entry name" value="UBC-like"/>
    <property type="match status" value="1"/>
</dbReference>
<gene>
    <name evidence="7" type="ORF">GYMLUDRAFT_48188</name>
</gene>
<evidence type="ECO:0000256" key="1">
    <source>
        <dbReference type="ARBA" id="ARBA00022786"/>
    </source>
</evidence>
<feature type="domain" description="UBC core" evidence="5">
    <location>
        <begin position="1551"/>
        <end position="1699"/>
    </location>
</feature>
<proteinExistence type="predicted"/>
<keyword evidence="1" id="KW-0833">Ubl conjugation pathway</keyword>
<evidence type="ECO:0000313" key="8">
    <source>
        <dbReference type="Proteomes" id="UP000053593"/>
    </source>
</evidence>
<dbReference type="OrthoDB" id="10069349at2759"/>
<dbReference type="HOGENOM" id="CLU_240563_0_0_1"/>